<dbReference type="EMBL" id="BKCJ010001874">
    <property type="protein sequence ID" value="GEU44645.1"/>
    <property type="molecule type" value="Genomic_DNA"/>
</dbReference>
<comment type="caution">
    <text evidence="1">The sequence shown here is derived from an EMBL/GenBank/DDBJ whole genome shotgun (WGS) entry which is preliminary data.</text>
</comment>
<dbReference type="AlphaFoldDB" id="A0A6L2K9F9"/>
<sequence length="191" mass="23053">MLSRISFHVLYGRPFKTLCLFNYALMKRHDYDITYSLRRGVLQRLRKTLTHVLEISSCIYLDDRDLKHLFNRIDRFFLSHDLEEWLSRYVVGRCKFPWCNDISVDRSFWHGLCGLDDNRQGLHSNKPKRHWSLAMFHICSGIVTFYDSEKSNVTHDKEFRLWYLKMRQCLEEKFPMVLKENGVLKRKILIS</sequence>
<protein>
    <submittedName>
        <fullName evidence="1">Phospholipase-like protein</fullName>
    </submittedName>
</protein>
<gene>
    <name evidence="1" type="ORF">Tci_016623</name>
</gene>
<accession>A0A6L2K9F9</accession>
<reference evidence="1" key="1">
    <citation type="journal article" date="2019" name="Sci. Rep.">
        <title>Draft genome of Tanacetum cinerariifolium, the natural source of mosquito coil.</title>
        <authorList>
            <person name="Yamashiro T."/>
            <person name="Shiraishi A."/>
            <person name="Satake H."/>
            <person name="Nakayama K."/>
        </authorList>
    </citation>
    <scope>NUCLEOTIDE SEQUENCE</scope>
</reference>
<proteinExistence type="predicted"/>
<evidence type="ECO:0000313" key="1">
    <source>
        <dbReference type="EMBL" id="GEU44645.1"/>
    </source>
</evidence>
<organism evidence="1">
    <name type="scientific">Tanacetum cinerariifolium</name>
    <name type="common">Dalmatian daisy</name>
    <name type="synonym">Chrysanthemum cinerariifolium</name>
    <dbReference type="NCBI Taxonomy" id="118510"/>
    <lineage>
        <taxon>Eukaryota</taxon>
        <taxon>Viridiplantae</taxon>
        <taxon>Streptophyta</taxon>
        <taxon>Embryophyta</taxon>
        <taxon>Tracheophyta</taxon>
        <taxon>Spermatophyta</taxon>
        <taxon>Magnoliopsida</taxon>
        <taxon>eudicotyledons</taxon>
        <taxon>Gunneridae</taxon>
        <taxon>Pentapetalae</taxon>
        <taxon>asterids</taxon>
        <taxon>campanulids</taxon>
        <taxon>Asterales</taxon>
        <taxon>Asteraceae</taxon>
        <taxon>Asteroideae</taxon>
        <taxon>Anthemideae</taxon>
        <taxon>Anthemidinae</taxon>
        <taxon>Tanacetum</taxon>
    </lineage>
</organism>
<name>A0A6L2K9F9_TANCI</name>